<protein>
    <submittedName>
        <fullName evidence="1">Uncharacterized protein</fullName>
    </submittedName>
</protein>
<gene>
    <name evidence="1" type="ORF">PWJ81_04850</name>
</gene>
<keyword evidence="2" id="KW-1185">Reference proteome</keyword>
<accession>A0ABT5V622</accession>
<reference evidence="1 2" key="1">
    <citation type="submission" date="2023-02" db="EMBL/GenBank/DDBJ databases">
        <title>Defining the Infant Male Urobiome and Moving Towards Mechanisms in Urobiome Research.</title>
        <authorList>
            <person name="Reasoner S."/>
            <person name="Flores V."/>
            <person name="Van Horn G."/>
            <person name="Morales G."/>
            <person name="Peard L."/>
            <person name="Abelson B."/>
            <person name="Manuel C."/>
            <person name="Lee J."/>
            <person name="Baker B."/>
            <person name="Williams T."/>
            <person name="Schmitz J."/>
            <person name="Clayton D."/>
            <person name="Hadjifrangiskou M."/>
        </authorList>
    </citation>
    <scope>NUCLEOTIDE SEQUENCE [LARGE SCALE GENOMIC DNA]</scope>
    <source>
        <strain evidence="1 2">AS1053</strain>
    </source>
</reference>
<evidence type="ECO:0000313" key="1">
    <source>
        <dbReference type="EMBL" id="MDE1656395.1"/>
    </source>
</evidence>
<organism evidence="1 2">
    <name type="scientific">Actinotignum sanguinis</name>
    <dbReference type="NCBI Taxonomy" id="1445614"/>
    <lineage>
        <taxon>Bacteria</taxon>
        <taxon>Bacillati</taxon>
        <taxon>Actinomycetota</taxon>
        <taxon>Actinomycetes</taxon>
        <taxon>Actinomycetales</taxon>
        <taxon>Actinomycetaceae</taxon>
        <taxon>Actinotignum</taxon>
    </lineage>
</organism>
<proteinExistence type="predicted"/>
<comment type="caution">
    <text evidence="1">The sequence shown here is derived from an EMBL/GenBank/DDBJ whole genome shotgun (WGS) entry which is preliminary data.</text>
</comment>
<dbReference type="EMBL" id="JARBHI010000009">
    <property type="protein sequence ID" value="MDE1656395.1"/>
    <property type="molecule type" value="Genomic_DNA"/>
</dbReference>
<dbReference type="GeneID" id="83608258"/>
<name>A0ABT5V622_9ACTO</name>
<evidence type="ECO:0000313" key="2">
    <source>
        <dbReference type="Proteomes" id="UP001219297"/>
    </source>
</evidence>
<dbReference type="RefSeq" id="WP_274735061.1">
    <property type="nucleotide sequence ID" value="NZ_CAMXYX010000004.1"/>
</dbReference>
<dbReference type="Proteomes" id="UP001219297">
    <property type="component" value="Unassembled WGS sequence"/>
</dbReference>
<sequence>MPLVHRSEMTGLGNNDENLLIIGTYLWGRKTRCGGEGYLVARSSANTGVAGPLSQTRHPNSLSCT</sequence>